<feature type="transmembrane region" description="Helical" evidence="1">
    <location>
        <begin position="105"/>
        <end position="123"/>
    </location>
</feature>
<proteinExistence type="predicted"/>
<evidence type="ECO:0000313" key="3">
    <source>
        <dbReference type="Proteomes" id="UP000321204"/>
    </source>
</evidence>
<evidence type="ECO:0008006" key="4">
    <source>
        <dbReference type="Google" id="ProtNLM"/>
    </source>
</evidence>
<feature type="transmembrane region" description="Helical" evidence="1">
    <location>
        <begin position="307"/>
        <end position="326"/>
    </location>
</feature>
<feature type="transmembrane region" description="Helical" evidence="1">
    <location>
        <begin position="143"/>
        <end position="165"/>
    </location>
</feature>
<reference evidence="2 3" key="1">
    <citation type="journal article" date="2015" name="Int. J. Syst. Evol. Microbiol.">
        <title>Flavisolibacter ginsenosidimutans sp. nov., with ginsenoside-converting activity isolated from soil used for cultivating ginseng.</title>
        <authorList>
            <person name="Zhao Y."/>
            <person name="Liu Q."/>
            <person name="Kang M.S."/>
            <person name="Jin F."/>
            <person name="Yu H."/>
            <person name="Im W.T."/>
        </authorList>
    </citation>
    <scope>NUCLEOTIDE SEQUENCE [LARGE SCALE GENOMIC DNA]</scope>
    <source>
        <strain evidence="2 3">Gsoil 636</strain>
    </source>
</reference>
<keyword evidence="3" id="KW-1185">Reference proteome</keyword>
<keyword evidence="1" id="KW-0812">Transmembrane</keyword>
<feature type="transmembrane region" description="Helical" evidence="1">
    <location>
        <begin position="177"/>
        <end position="197"/>
    </location>
</feature>
<keyword evidence="1" id="KW-1133">Transmembrane helix</keyword>
<keyword evidence="1" id="KW-0472">Membrane</keyword>
<feature type="transmembrane region" description="Helical" evidence="1">
    <location>
        <begin position="221"/>
        <end position="243"/>
    </location>
</feature>
<dbReference type="AlphaFoldDB" id="A0A5B8UQZ9"/>
<accession>A0A5B8UQZ9</accession>
<name>A0A5B8UQZ9_9BACT</name>
<evidence type="ECO:0000256" key="1">
    <source>
        <dbReference type="SAM" id="Phobius"/>
    </source>
</evidence>
<protein>
    <recommendedName>
        <fullName evidence="4">Beta-carotene 15,15'-monooxygenase</fullName>
    </recommendedName>
</protein>
<dbReference type="OrthoDB" id="1115611at2"/>
<dbReference type="EMBL" id="CP042433">
    <property type="protein sequence ID" value="QEC58355.1"/>
    <property type="molecule type" value="Genomic_DNA"/>
</dbReference>
<evidence type="ECO:0000313" key="2">
    <source>
        <dbReference type="EMBL" id="QEC58355.1"/>
    </source>
</evidence>
<dbReference type="RefSeq" id="WP_146791627.1">
    <property type="nucleotide sequence ID" value="NZ_BAABIO010000003.1"/>
</dbReference>
<feature type="transmembrane region" description="Helical" evidence="1">
    <location>
        <begin position="255"/>
        <end position="272"/>
    </location>
</feature>
<feature type="transmembrane region" description="Helical" evidence="1">
    <location>
        <begin position="57"/>
        <end position="78"/>
    </location>
</feature>
<feature type="transmembrane region" description="Helical" evidence="1">
    <location>
        <begin position="278"/>
        <end position="300"/>
    </location>
</feature>
<dbReference type="Proteomes" id="UP000321204">
    <property type="component" value="Chromosome"/>
</dbReference>
<organism evidence="2 3">
    <name type="scientific">Flavisolibacter ginsenosidimutans</name>
    <dbReference type="NCBI Taxonomy" id="661481"/>
    <lineage>
        <taxon>Bacteria</taxon>
        <taxon>Pseudomonadati</taxon>
        <taxon>Bacteroidota</taxon>
        <taxon>Chitinophagia</taxon>
        <taxon>Chitinophagales</taxon>
        <taxon>Chitinophagaceae</taxon>
        <taxon>Flavisolibacter</taxon>
    </lineage>
</organism>
<gene>
    <name evidence="2" type="ORF">FSB75_21420</name>
</gene>
<sequence>MFRQKSPGNLVVLFFFGLMLKLPLFLWPKTVTATQNDEDFYQWLIQGINSLGPGKAMLCSFAAFLLLYIQAIMLNYLVNEYRLMPKPTYLPAMAYMLLTSLLPEWSYLSSPLVATTFVLWAFIKLLHLYNTDNARGPVFNIGLLLGIASYFYFPSACFLLCILLGMIILKPFRLNEAVLFLVGCLTPYYFMITILYLTDKLSIAAFFPHISVHTPAVKSTVWLAVSILLLALPFLAGGFFVQSHLHKMLIQVRKSWSILLFYLLLAFFVPFVNTNSSFNNWILLVVPFACFHAGTYFYTVKKWIPNVLLLLTSGYIFYLQYGTLLWR</sequence>
<dbReference type="KEGG" id="fgg:FSB75_21420"/>